<dbReference type="SUPFAM" id="SSF52540">
    <property type="entry name" value="P-loop containing nucleoside triphosphate hydrolases"/>
    <property type="match status" value="1"/>
</dbReference>
<gene>
    <name evidence="2" type="ORF">TrCOL_g12951</name>
</gene>
<reference evidence="3" key="1">
    <citation type="journal article" date="2023" name="Commun. Biol.">
        <title>Genome analysis of Parmales, the sister group of diatoms, reveals the evolutionary specialization of diatoms from phago-mixotrophs to photoautotrophs.</title>
        <authorList>
            <person name="Ban H."/>
            <person name="Sato S."/>
            <person name="Yoshikawa S."/>
            <person name="Yamada K."/>
            <person name="Nakamura Y."/>
            <person name="Ichinomiya M."/>
            <person name="Sato N."/>
            <person name="Blanc-Mathieu R."/>
            <person name="Endo H."/>
            <person name="Kuwata A."/>
            <person name="Ogata H."/>
        </authorList>
    </citation>
    <scope>NUCLEOTIDE SEQUENCE [LARGE SCALE GENOMIC DNA]</scope>
</reference>
<accession>A0A9W7LDF3</accession>
<dbReference type="InterPro" id="IPR027417">
    <property type="entry name" value="P-loop_NTPase"/>
</dbReference>
<keyword evidence="3" id="KW-1185">Reference proteome</keyword>
<dbReference type="OrthoDB" id="5985073at2759"/>
<evidence type="ECO:0008006" key="4">
    <source>
        <dbReference type="Google" id="ProtNLM"/>
    </source>
</evidence>
<feature type="region of interest" description="Disordered" evidence="1">
    <location>
        <begin position="265"/>
        <end position="293"/>
    </location>
</feature>
<protein>
    <recommendedName>
        <fullName evidence="4">Sulfotransferase domain-containing protein</fullName>
    </recommendedName>
</protein>
<proteinExistence type="predicted"/>
<dbReference type="Gene3D" id="3.40.50.300">
    <property type="entry name" value="P-loop containing nucleotide triphosphate hydrolases"/>
    <property type="match status" value="1"/>
</dbReference>
<dbReference type="Proteomes" id="UP001165065">
    <property type="component" value="Unassembled WGS sequence"/>
</dbReference>
<evidence type="ECO:0000313" key="2">
    <source>
        <dbReference type="EMBL" id="GMI45686.1"/>
    </source>
</evidence>
<dbReference type="AlphaFoldDB" id="A0A9W7LDF3"/>
<dbReference type="EMBL" id="BRYA01000261">
    <property type="protein sequence ID" value="GMI45686.1"/>
    <property type="molecule type" value="Genomic_DNA"/>
</dbReference>
<evidence type="ECO:0000256" key="1">
    <source>
        <dbReference type="SAM" id="MobiDB-lite"/>
    </source>
</evidence>
<comment type="caution">
    <text evidence="2">The sequence shown here is derived from an EMBL/GenBank/DDBJ whole genome shotgun (WGS) entry which is preliminary data.</text>
</comment>
<organism evidence="2 3">
    <name type="scientific">Triparma columacea</name>
    <dbReference type="NCBI Taxonomy" id="722753"/>
    <lineage>
        <taxon>Eukaryota</taxon>
        <taxon>Sar</taxon>
        <taxon>Stramenopiles</taxon>
        <taxon>Ochrophyta</taxon>
        <taxon>Bolidophyceae</taxon>
        <taxon>Parmales</taxon>
        <taxon>Triparmaceae</taxon>
        <taxon>Triparma</taxon>
    </lineage>
</organism>
<name>A0A9W7LDF3_9STRA</name>
<evidence type="ECO:0000313" key="3">
    <source>
        <dbReference type="Proteomes" id="UP001165065"/>
    </source>
</evidence>
<sequence length="293" mass="33779">MLRLLISSLTRIHTGSDSLPSRTLCWSLSHLHGLPGEGVVDHRVNVVKTHWPERKGWWGGEGRRAVVVVRNYWDTVKSYWNMCVTNTHDKRATEEVKIMWGEKWRRMVKNEAKVWRVFHEWWMEEGRVEDICVLRFEDIVGGGERRNREIERLMRFIEGGEGGGIIGGERNRNNAKAAAASGYKVKPGGVGKAMKDFTEEMVADANEEAGEMLRMLGYEDVCKGGAVRDVDMEGIRDAFNRGRKKVEDKLDGTVRINKGQEIRREDDEFGRKMTEWRRSKTDNDTKPFPTVER</sequence>